<dbReference type="FunFam" id="3.40.30.10:FF:000001">
    <property type="entry name" value="Thioredoxin"/>
    <property type="match status" value="1"/>
</dbReference>
<gene>
    <name evidence="8" type="primary">trxA</name>
    <name evidence="8" type="ORF">ESO86_11660</name>
</gene>
<keyword evidence="9" id="KW-1185">Reference proteome</keyword>
<dbReference type="InterPro" id="IPR036249">
    <property type="entry name" value="Thioredoxin-like_sf"/>
</dbReference>
<evidence type="ECO:0000256" key="6">
    <source>
        <dbReference type="NCBIfam" id="TIGR01068"/>
    </source>
</evidence>
<organism evidence="8 9">
    <name type="scientific">Agromyces binzhouensis</name>
    <dbReference type="NCBI Taxonomy" id="1817495"/>
    <lineage>
        <taxon>Bacteria</taxon>
        <taxon>Bacillati</taxon>
        <taxon>Actinomycetota</taxon>
        <taxon>Actinomycetes</taxon>
        <taxon>Micrococcales</taxon>
        <taxon>Microbacteriaceae</taxon>
        <taxon>Agromyces</taxon>
    </lineage>
</organism>
<dbReference type="GO" id="GO:0045454">
    <property type="term" value="P:cell redox homeostasis"/>
    <property type="evidence" value="ECO:0007669"/>
    <property type="project" value="TreeGrafter"/>
</dbReference>
<evidence type="ECO:0000313" key="9">
    <source>
        <dbReference type="Proteomes" id="UP000292881"/>
    </source>
</evidence>
<comment type="similarity">
    <text evidence="1">Belongs to the thioredoxin family.</text>
</comment>
<dbReference type="InterPro" id="IPR017937">
    <property type="entry name" value="Thioredoxin_CS"/>
</dbReference>
<keyword evidence="4" id="KW-1015">Disulfide bond</keyword>
<evidence type="ECO:0000259" key="7">
    <source>
        <dbReference type="PROSITE" id="PS51352"/>
    </source>
</evidence>
<comment type="caution">
    <text evidence="8">The sequence shown here is derived from an EMBL/GenBank/DDBJ whole genome shotgun (WGS) entry which is preliminary data.</text>
</comment>
<dbReference type="AlphaFoldDB" id="A0A4Q2JH88"/>
<dbReference type="PANTHER" id="PTHR45663">
    <property type="entry name" value="GEO12009P1"/>
    <property type="match status" value="1"/>
</dbReference>
<keyword evidence="2" id="KW-0813">Transport</keyword>
<reference evidence="8 9" key="1">
    <citation type="submission" date="2019-01" db="EMBL/GenBank/DDBJ databases">
        <authorList>
            <person name="Li J."/>
        </authorList>
    </citation>
    <scope>NUCLEOTIDE SEQUENCE [LARGE SCALE GENOMIC DNA]</scope>
    <source>
        <strain evidence="8 9">CGMCC 4.7180</strain>
    </source>
</reference>
<keyword evidence="3" id="KW-0249">Electron transport</keyword>
<dbReference type="PROSITE" id="PS00194">
    <property type="entry name" value="THIOREDOXIN_1"/>
    <property type="match status" value="1"/>
</dbReference>
<evidence type="ECO:0000256" key="2">
    <source>
        <dbReference type="ARBA" id="ARBA00022448"/>
    </source>
</evidence>
<dbReference type="SUPFAM" id="SSF52833">
    <property type="entry name" value="Thioredoxin-like"/>
    <property type="match status" value="1"/>
</dbReference>
<dbReference type="Pfam" id="PF00085">
    <property type="entry name" value="Thioredoxin"/>
    <property type="match status" value="1"/>
</dbReference>
<dbReference type="InterPro" id="IPR005746">
    <property type="entry name" value="Thioredoxin"/>
</dbReference>
<protein>
    <recommendedName>
        <fullName evidence="6">Thioredoxin</fullName>
    </recommendedName>
</protein>
<dbReference type="RefSeq" id="WP_129235178.1">
    <property type="nucleotide sequence ID" value="NZ_SDPL01000240.1"/>
</dbReference>
<dbReference type="NCBIfam" id="TIGR01068">
    <property type="entry name" value="thioredoxin"/>
    <property type="match status" value="1"/>
</dbReference>
<dbReference type="CDD" id="cd02947">
    <property type="entry name" value="TRX_family"/>
    <property type="match status" value="1"/>
</dbReference>
<evidence type="ECO:0000256" key="1">
    <source>
        <dbReference type="ARBA" id="ARBA00008987"/>
    </source>
</evidence>
<dbReference type="PANTHER" id="PTHR45663:SF11">
    <property type="entry name" value="GEO12009P1"/>
    <property type="match status" value="1"/>
</dbReference>
<evidence type="ECO:0000256" key="3">
    <source>
        <dbReference type="ARBA" id="ARBA00022982"/>
    </source>
</evidence>
<dbReference type="PROSITE" id="PS51352">
    <property type="entry name" value="THIOREDOXIN_2"/>
    <property type="match status" value="1"/>
</dbReference>
<proteinExistence type="inferred from homology"/>
<dbReference type="EMBL" id="SDPL01000240">
    <property type="protein sequence ID" value="RXZ46104.1"/>
    <property type="molecule type" value="Genomic_DNA"/>
</dbReference>
<dbReference type="InterPro" id="IPR013766">
    <property type="entry name" value="Thioredoxin_domain"/>
</dbReference>
<dbReference type="OrthoDB" id="9790390at2"/>
<accession>A0A4Q2JH88</accession>
<dbReference type="GO" id="GO:0005829">
    <property type="term" value="C:cytosol"/>
    <property type="evidence" value="ECO:0007669"/>
    <property type="project" value="TreeGrafter"/>
</dbReference>
<dbReference type="PRINTS" id="PR00421">
    <property type="entry name" value="THIOREDOXIN"/>
</dbReference>
<evidence type="ECO:0000256" key="5">
    <source>
        <dbReference type="ARBA" id="ARBA00023284"/>
    </source>
</evidence>
<keyword evidence="5" id="KW-0676">Redox-active center</keyword>
<dbReference type="Proteomes" id="UP000292881">
    <property type="component" value="Unassembled WGS sequence"/>
</dbReference>
<name>A0A4Q2JH88_9MICO</name>
<dbReference type="Gene3D" id="3.40.30.10">
    <property type="entry name" value="Glutaredoxin"/>
    <property type="match status" value="1"/>
</dbReference>
<dbReference type="GO" id="GO:0015035">
    <property type="term" value="F:protein-disulfide reductase activity"/>
    <property type="evidence" value="ECO:0007669"/>
    <property type="project" value="UniProtKB-UniRule"/>
</dbReference>
<evidence type="ECO:0000256" key="4">
    <source>
        <dbReference type="ARBA" id="ARBA00023157"/>
    </source>
</evidence>
<sequence length="147" mass="15773">MATSNRPGKVVSCPACGTRNRIPFTGRGRVRCSNCHADLPWLVEADDLSFDEAVAGRMLVLVDVWAVWCGPCRAIAPVVEQLSRELAGRLKVVKVDADRSPVVSSRHAVTAIPTLLLYRDGAEVGRQVGAVPAAQLRAWVESALPSS</sequence>
<evidence type="ECO:0000313" key="8">
    <source>
        <dbReference type="EMBL" id="RXZ46104.1"/>
    </source>
</evidence>
<feature type="domain" description="Thioredoxin" evidence="7">
    <location>
        <begin position="39"/>
        <end position="145"/>
    </location>
</feature>